<name>F4GHF5_PARC1</name>
<dbReference type="STRING" id="760011.Spico_1338"/>
<dbReference type="InterPro" id="IPR013785">
    <property type="entry name" value="Aldolase_TIM"/>
</dbReference>
<keyword evidence="7 12" id="KW-0663">Pyridoxal phosphate</keyword>
<sequence length="358" mass="39781">MDEKGQSHGRGSMAVKAFARKQGIVLTEKEQAWEKDGTSPPFGVSTYYASLITPSDSDDPIRRQILPTSCEMMYSPGESEDPLAEEEHSVTSRLIHRYAERVAFLVTDACAVYCRHCFRRRFTGTQRGPATTEDIIAAARYVGAHQEVKEILFTGGDMFTLSNEKIDALIGEFRAVRPDLIIRLCSRVPVVLPSRITDGLMAVMKKHSSAPFFLMVQFNHPRELTAQSREATARFIDAGIPVFNQSVLLRGVNDDAGILEELCNGLLAARIKPYYLFQGDLVEGTAHLRVPLEKGLALVKELRRRLSGLAMPVYAVDLPEGGGKVPVDSMYLKGRDSDGAWVFETPDGGERRYRDPEV</sequence>
<keyword evidence="9 11" id="KW-0411">Iron-sulfur</keyword>
<dbReference type="Proteomes" id="UP000007939">
    <property type="component" value="Chromosome"/>
</dbReference>
<evidence type="ECO:0000256" key="3">
    <source>
        <dbReference type="ARBA" id="ARBA00008703"/>
    </source>
</evidence>
<dbReference type="GO" id="GO:0051539">
    <property type="term" value="F:4 iron, 4 sulfur cluster binding"/>
    <property type="evidence" value="ECO:0007669"/>
    <property type="project" value="UniProtKB-KW"/>
</dbReference>
<dbReference type="EC" id="5.4.3.2" evidence="14"/>
<dbReference type="OrthoDB" id="9768064at2"/>
<keyword evidence="8" id="KW-0408">Iron</keyword>
<feature type="domain" description="Radical SAM core" evidence="13">
    <location>
        <begin position="96"/>
        <end position="312"/>
    </location>
</feature>
<evidence type="ECO:0000256" key="6">
    <source>
        <dbReference type="ARBA" id="ARBA00022723"/>
    </source>
</evidence>
<feature type="binding site" evidence="11">
    <location>
        <position position="110"/>
    </location>
    <ligand>
        <name>[4Fe-4S] cluster</name>
        <dbReference type="ChEBI" id="CHEBI:49883"/>
        <note>4Fe-4S-S-AdoMet</note>
    </ligand>
</feature>
<evidence type="ECO:0000256" key="1">
    <source>
        <dbReference type="ARBA" id="ARBA00001933"/>
    </source>
</evidence>
<dbReference type="InterPro" id="IPR003739">
    <property type="entry name" value="Lys_aminomutase/Glu_NH3_mut"/>
</dbReference>
<comment type="cofactor">
    <cofactor evidence="1 12">
        <name>pyridoxal 5'-phosphate</name>
        <dbReference type="ChEBI" id="CHEBI:597326"/>
    </cofactor>
</comment>
<evidence type="ECO:0000256" key="4">
    <source>
        <dbReference type="ARBA" id="ARBA00022485"/>
    </source>
</evidence>
<evidence type="ECO:0000256" key="10">
    <source>
        <dbReference type="ARBA" id="ARBA00023235"/>
    </source>
</evidence>
<dbReference type="NCBIfam" id="TIGR00238">
    <property type="entry name" value="KamA family radical SAM protein"/>
    <property type="match status" value="1"/>
</dbReference>
<evidence type="ECO:0000256" key="12">
    <source>
        <dbReference type="PIRSR" id="PIRSR603739-50"/>
    </source>
</evidence>
<dbReference type="PANTHER" id="PTHR30538:SF1">
    <property type="entry name" value="L-LYSINE 2,3-AMINOMUTASE"/>
    <property type="match status" value="1"/>
</dbReference>
<accession>F4GHF5</accession>
<gene>
    <name evidence="14" type="ordered locus">Spico_1338</name>
</gene>
<proteinExistence type="inferred from homology"/>
<dbReference type="eggNOG" id="COG1509">
    <property type="taxonomic scope" value="Bacteria"/>
</dbReference>
<dbReference type="PIRSF" id="PIRSF004911">
    <property type="entry name" value="DUF160"/>
    <property type="match status" value="1"/>
</dbReference>
<dbReference type="Gene3D" id="3.20.20.70">
    <property type="entry name" value="Aldolase class I"/>
    <property type="match status" value="1"/>
</dbReference>
<dbReference type="SUPFAM" id="SSF102114">
    <property type="entry name" value="Radical SAM enzymes"/>
    <property type="match status" value="1"/>
</dbReference>
<keyword evidence="4 11" id="KW-0004">4Fe-4S</keyword>
<dbReference type="RefSeq" id="WP_013739939.1">
    <property type="nucleotide sequence ID" value="NC_015436.1"/>
</dbReference>
<dbReference type="HOGENOM" id="CLU_032161_0_1_12"/>
<evidence type="ECO:0000256" key="5">
    <source>
        <dbReference type="ARBA" id="ARBA00022691"/>
    </source>
</evidence>
<dbReference type="GO" id="GO:0050066">
    <property type="term" value="F:L-lysine 2,3-aminomutase activity"/>
    <property type="evidence" value="ECO:0007669"/>
    <property type="project" value="UniProtKB-EC"/>
</dbReference>
<dbReference type="EMBL" id="CP002659">
    <property type="protein sequence ID" value="AEC02544.1"/>
    <property type="molecule type" value="Genomic_DNA"/>
</dbReference>
<evidence type="ECO:0000256" key="11">
    <source>
        <dbReference type="PIRSR" id="PIRSR004911-1"/>
    </source>
</evidence>
<dbReference type="CDD" id="cd01335">
    <property type="entry name" value="Radical_SAM"/>
    <property type="match status" value="1"/>
</dbReference>
<evidence type="ECO:0000313" key="14">
    <source>
        <dbReference type="EMBL" id="AEC02544.1"/>
    </source>
</evidence>
<dbReference type="Pfam" id="PF04055">
    <property type="entry name" value="Radical_SAM"/>
    <property type="match status" value="1"/>
</dbReference>
<dbReference type="SFLD" id="SFLDG01070">
    <property type="entry name" value="PLP-dependent"/>
    <property type="match status" value="1"/>
</dbReference>
<evidence type="ECO:0000256" key="7">
    <source>
        <dbReference type="ARBA" id="ARBA00022898"/>
    </source>
</evidence>
<evidence type="ECO:0000313" key="15">
    <source>
        <dbReference type="Proteomes" id="UP000007939"/>
    </source>
</evidence>
<dbReference type="PANTHER" id="PTHR30538">
    <property type="entry name" value="LYSINE 2,3-AMINOMUTASE-RELATED"/>
    <property type="match status" value="1"/>
</dbReference>
<evidence type="ECO:0000256" key="9">
    <source>
        <dbReference type="ARBA" id="ARBA00023014"/>
    </source>
</evidence>
<keyword evidence="6 11" id="KW-0479">Metal-binding</keyword>
<feature type="binding site" evidence="11">
    <location>
        <position position="117"/>
    </location>
    <ligand>
        <name>[4Fe-4S] cluster</name>
        <dbReference type="ChEBI" id="CHEBI:49883"/>
        <note>4Fe-4S-S-AdoMet</note>
    </ligand>
</feature>
<protein>
    <submittedName>
        <fullName evidence="14">Lysine 2,3-aminomutase YodO family protein</fullName>
        <ecNumber evidence="14">5.4.3.2</ecNumber>
    </submittedName>
</protein>
<evidence type="ECO:0000256" key="8">
    <source>
        <dbReference type="ARBA" id="ARBA00023004"/>
    </source>
</evidence>
<evidence type="ECO:0000256" key="2">
    <source>
        <dbReference type="ARBA" id="ARBA00001966"/>
    </source>
</evidence>
<reference evidence="15" key="1">
    <citation type="submission" date="2011-04" db="EMBL/GenBank/DDBJ databases">
        <title>The complete genome of Spirochaeta coccoides DSM 17374.</title>
        <authorList>
            <person name="Lucas S."/>
            <person name="Copeland A."/>
            <person name="Lapidus A."/>
            <person name="Bruce D."/>
            <person name="Goodwin L."/>
            <person name="Pitluck S."/>
            <person name="Peters L."/>
            <person name="Kyrpides N."/>
            <person name="Mavromatis K."/>
            <person name="Pagani I."/>
            <person name="Ivanova N."/>
            <person name="Ovchinnikova G."/>
            <person name="Lu M."/>
            <person name="Detter J.C."/>
            <person name="Tapia R."/>
            <person name="Han C."/>
            <person name="Land M."/>
            <person name="Hauser L."/>
            <person name="Markowitz V."/>
            <person name="Cheng J.-F."/>
            <person name="Hugenholtz P."/>
            <person name="Woyke T."/>
            <person name="Wu D."/>
            <person name="Spring S."/>
            <person name="Schroeder M."/>
            <person name="Brambilla E."/>
            <person name="Klenk H.-P."/>
            <person name="Eisen J.A."/>
        </authorList>
    </citation>
    <scope>NUCLEOTIDE SEQUENCE [LARGE SCALE GENOMIC DNA]</scope>
    <source>
        <strain evidence="15">ATCC BAA-1237 / DSM 17374 / SPN1</strain>
    </source>
</reference>
<dbReference type="SFLD" id="SFLDS00029">
    <property type="entry name" value="Radical_SAM"/>
    <property type="match status" value="1"/>
</dbReference>
<dbReference type="GO" id="GO:0046872">
    <property type="term" value="F:metal ion binding"/>
    <property type="evidence" value="ECO:0007669"/>
    <property type="project" value="UniProtKB-KW"/>
</dbReference>
<dbReference type="AlphaFoldDB" id="F4GHF5"/>
<feature type="binding site" evidence="11">
    <location>
        <position position="114"/>
    </location>
    <ligand>
        <name>[4Fe-4S] cluster</name>
        <dbReference type="ChEBI" id="CHEBI:49883"/>
        <note>4Fe-4S-S-AdoMet</note>
    </ligand>
</feature>
<dbReference type="PROSITE" id="PS51918">
    <property type="entry name" value="RADICAL_SAM"/>
    <property type="match status" value="1"/>
</dbReference>
<keyword evidence="5" id="KW-0949">S-adenosyl-L-methionine</keyword>
<feature type="modified residue" description="N6-(pyridoxal phosphate)lysine" evidence="12">
    <location>
        <position position="324"/>
    </location>
</feature>
<evidence type="ECO:0000259" key="13">
    <source>
        <dbReference type="PROSITE" id="PS51918"/>
    </source>
</evidence>
<keyword evidence="10 14" id="KW-0413">Isomerase</keyword>
<reference evidence="14 15" key="2">
    <citation type="journal article" date="2012" name="Stand. Genomic Sci.">
        <title>Complete genome sequence of the termite hindgut bacterium Spirochaeta coccoides type strain (SPN1(T)), reclassification in the genus Sphaerochaeta as Sphaerochaeta coccoides comb. nov. and emendations of the family Spirochaetaceae and the genus Sphaerochaeta.</title>
        <authorList>
            <person name="Abt B."/>
            <person name="Han C."/>
            <person name="Scheuner C."/>
            <person name="Lu M."/>
            <person name="Lapidus A."/>
            <person name="Nolan M."/>
            <person name="Lucas S."/>
            <person name="Hammon N."/>
            <person name="Deshpande S."/>
            <person name="Cheng J.F."/>
            <person name="Tapia R."/>
            <person name="Goodwin L.A."/>
            <person name="Pitluck S."/>
            <person name="Liolios K."/>
            <person name="Pagani I."/>
            <person name="Ivanova N."/>
            <person name="Mavromatis K."/>
            <person name="Mikhailova N."/>
            <person name="Huntemann M."/>
            <person name="Pati A."/>
            <person name="Chen A."/>
            <person name="Palaniappan K."/>
            <person name="Land M."/>
            <person name="Hauser L."/>
            <person name="Brambilla E.M."/>
            <person name="Rohde M."/>
            <person name="Spring S."/>
            <person name="Gronow S."/>
            <person name="Goker M."/>
            <person name="Woyke T."/>
            <person name="Bristow J."/>
            <person name="Eisen J.A."/>
            <person name="Markowitz V."/>
            <person name="Hugenholtz P."/>
            <person name="Kyrpides N.C."/>
            <person name="Klenk H.P."/>
            <person name="Detter J.C."/>
        </authorList>
    </citation>
    <scope>NUCLEOTIDE SEQUENCE [LARGE SCALE GENOMIC DNA]</scope>
    <source>
        <strain evidence="15">ATCC BAA-1237 / DSM 17374 / SPN1</strain>
    </source>
</reference>
<dbReference type="InterPro" id="IPR058240">
    <property type="entry name" value="rSAM_sf"/>
</dbReference>
<keyword evidence="15" id="KW-1185">Reference proteome</keyword>
<dbReference type="InterPro" id="IPR007197">
    <property type="entry name" value="rSAM"/>
</dbReference>
<comment type="similarity">
    <text evidence="3">Belongs to the radical SAM superfamily. KamA family.</text>
</comment>
<organism evidence="14 15">
    <name type="scientific">Parasphaerochaeta coccoides (strain ATCC BAA-1237 / DSM 17374 / SPN1)</name>
    <name type="common">Sphaerochaeta coccoides</name>
    <dbReference type="NCBI Taxonomy" id="760011"/>
    <lineage>
        <taxon>Bacteria</taxon>
        <taxon>Pseudomonadati</taxon>
        <taxon>Spirochaetota</taxon>
        <taxon>Spirochaetia</taxon>
        <taxon>Spirochaetales</taxon>
        <taxon>Sphaerochaetaceae</taxon>
        <taxon>Parasphaerochaeta</taxon>
    </lineage>
</organism>
<dbReference type="KEGG" id="scc:Spico_1338"/>
<comment type="cofactor">
    <cofactor evidence="2">
        <name>[4Fe-4S] cluster</name>
        <dbReference type="ChEBI" id="CHEBI:49883"/>
    </cofactor>
</comment>